<feature type="domain" description="Retropepsin-like aspartic endopeptidase" evidence="3">
    <location>
        <begin position="34"/>
        <end position="175"/>
    </location>
</feature>
<evidence type="ECO:0000256" key="2">
    <source>
        <dbReference type="SAM" id="SignalP"/>
    </source>
</evidence>
<reference evidence="4 5" key="1">
    <citation type="submission" date="2020-04" db="EMBL/GenBank/DDBJ databases">
        <authorList>
            <person name="Yoon J."/>
        </authorList>
    </citation>
    <scope>NUCLEOTIDE SEQUENCE [LARGE SCALE GENOMIC DNA]</scope>
    <source>
        <strain evidence="4 5">KMU-166</strain>
    </source>
</reference>
<gene>
    <name evidence="4" type="ORF">HCU74_13165</name>
</gene>
<feature type="signal peptide" evidence="2">
    <location>
        <begin position="1"/>
        <end position="27"/>
    </location>
</feature>
<evidence type="ECO:0000313" key="5">
    <source>
        <dbReference type="Proteomes" id="UP000765845"/>
    </source>
</evidence>
<dbReference type="Pfam" id="PF05618">
    <property type="entry name" value="Zn_protease"/>
    <property type="match status" value="1"/>
</dbReference>
<feature type="region of interest" description="Disordered" evidence="1">
    <location>
        <begin position="176"/>
        <end position="198"/>
    </location>
</feature>
<evidence type="ECO:0000259" key="3">
    <source>
        <dbReference type="Pfam" id="PF05618"/>
    </source>
</evidence>
<evidence type="ECO:0000313" key="4">
    <source>
        <dbReference type="EMBL" id="NKI18360.1"/>
    </source>
</evidence>
<dbReference type="PANTHER" id="PTHR38037">
    <property type="entry name" value="ZN_PROTEASE DOMAIN-CONTAINING PROTEIN"/>
    <property type="match status" value="1"/>
</dbReference>
<dbReference type="InterPro" id="IPR021109">
    <property type="entry name" value="Peptidase_aspartic_dom_sf"/>
</dbReference>
<protein>
    <recommendedName>
        <fullName evidence="3">Retropepsin-like aspartic endopeptidase domain-containing protein</fullName>
    </recommendedName>
</protein>
<dbReference type="PANTHER" id="PTHR38037:SF2">
    <property type="entry name" value="ATP-DEPENDENT ZINC PROTEASE DOMAIN-CONTAINING PROTEIN-RELATED"/>
    <property type="match status" value="1"/>
</dbReference>
<keyword evidence="2" id="KW-0732">Signal</keyword>
<comment type="caution">
    <text evidence="4">The sequence shown here is derived from an EMBL/GenBank/DDBJ whole genome shotgun (WGS) entry which is preliminary data.</text>
</comment>
<dbReference type="RefSeq" id="WP_168450874.1">
    <property type="nucleotide sequence ID" value="NZ_JAAWWK010000004.1"/>
</dbReference>
<dbReference type="Proteomes" id="UP000765845">
    <property type="component" value="Unassembled WGS sequence"/>
</dbReference>
<sequence>MRHLSPYLSALSTAFILLMLAAPAALAEQQRTFGLTEYVYIEELGVKYKAKIDTGAESASINAINAKVEKAKGDDEDDIVHFDLVLPSGELKSVSLPLEKHIRIIRRAGDMDEDDKYYHRRPVLKLTLCVGGRSEKVEVNLADRRQFSKPMLFGSDPLIAFNAIVDPSQSFLQNKTACEKAEETTSDDTVANNEESAG</sequence>
<keyword evidence="5" id="KW-1185">Reference proteome</keyword>
<evidence type="ECO:0000256" key="1">
    <source>
        <dbReference type="SAM" id="MobiDB-lite"/>
    </source>
</evidence>
<dbReference type="SUPFAM" id="SSF50630">
    <property type="entry name" value="Acid proteases"/>
    <property type="match status" value="1"/>
</dbReference>
<dbReference type="Gene3D" id="2.40.70.10">
    <property type="entry name" value="Acid Proteases"/>
    <property type="match status" value="1"/>
</dbReference>
<organism evidence="4 5">
    <name type="scientific">Spongiibacter thalassae</name>
    <dbReference type="NCBI Taxonomy" id="2721624"/>
    <lineage>
        <taxon>Bacteria</taxon>
        <taxon>Pseudomonadati</taxon>
        <taxon>Pseudomonadota</taxon>
        <taxon>Gammaproteobacteria</taxon>
        <taxon>Cellvibrionales</taxon>
        <taxon>Spongiibacteraceae</taxon>
        <taxon>Spongiibacter</taxon>
    </lineage>
</organism>
<feature type="chain" id="PRO_5047308195" description="Retropepsin-like aspartic endopeptidase domain-containing protein" evidence="2">
    <location>
        <begin position="28"/>
        <end position="198"/>
    </location>
</feature>
<dbReference type="InterPro" id="IPR008503">
    <property type="entry name" value="Asp_endopeptidase"/>
</dbReference>
<name>A0ABX1GHG2_9GAMM</name>
<feature type="compositionally biased region" description="Polar residues" evidence="1">
    <location>
        <begin position="187"/>
        <end position="198"/>
    </location>
</feature>
<dbReference type="EMBL" id="JAAWWK010000004">
    <property type="protein sequence ID" value="NKI18360.1"/>
    <property type="molecule type" value="Genomic_DNA"/>
</dbReference>
<proteinExistence type="predicted"/>
<accession>A0ABX1GHG2</accession>